<dbReference type="NCBIfam" id="TIGR03570">
    <property type="entry name" value="NeuD_NnaD"/>
    <property type="match status" value="1"/>
</dbReference>
<dbReference type="InterPro" id="IPR050179">
    <property type="entry name" value="Trans_hexapeptide_repeat"/>
</dbReference>
<comment type="caution">
    <text evidence="2">The sequence shown here is derived from an EMBL/GenBank/DDBJ whole genome shotgun (WGS) entry which is preliminary data.</text>
</comment>
<sequence>MPKPLVLVGAGEFAQIACEYFRHDSDYDVVAFSVERQYLTHATLAELPVLPYEDLEAYYPPSEVQLFVAVPASQLNRLRARLYQDGKRRGYQFATYVSSRAFVWRNAELGENSFIFENNVIQPFVRIGNNCILWSGNHVGHRTVVHDHVFVASHAVISGYCQIGEHSFVGVNSAFNDGVKVAEDCVIGSGALVVRDTEPGKVYVGAPAHALPDRSSHDVRL</sequence>
<dbReference type="PANTHER" id="PTHR43300:SF4">
    <property type="entry name" value="ACYL-[ACYL-CARRIER-PROTEIN]--UDP-N-ACETYLGLUCOSAMINE O-ACYLTRANSFERASE"/>
    <property type="match status" value="1"/>
</dbReference>
<reference evidence="2 3" key="1">
    <citation type="submission" date="2020-09" db="EMBL/GenBank/DDBJ databases">
        <title>Dyella sp. 7MK23 isolated from forest soil.</title>
        <authorList>
            <person name="Fu J."/>
        </authorList>
    </citation>
    <scope>NUCLEOTIDE SEQUENCE [LARGE SCALE GENOMIC DNA]</scope>
    <source>
        <strain evidence="2 3">7MK23</strain>
    </source>
</reference>
<dbReference type="Pfam" id="PF00132">
    <property type="entry name" value="Hexapep"/>
    <property type="match status" value="2"/>
</dbReference>
<dbReference type="RefSeq" id="WP_192556747.1">
    <property type="nucleotide sequence ID" value="NZ_JACZZA010000010.1"/>
</dbReference>
<dbReference type="Proteomes" id="UP000651010">
    <property type="component" value="Unassembled WGS sequence"/>
</dbReference>
<evidence type="ECO:0000313" key="2">
    <source>
        <dbReference type="EMBL" id="MBE1161910.1"/>
    </source>
</evidence>
<dbReference type="InterPro" id="IPR001451">
    <property type="entry name" value="Hexapep"/>
</dbReference>
<accession>A0ABR9GCY6</accession>
<dbReference type="SUPFAM" id="SSF51161">
    <property type="entry name" value="Trimeric LpxA-like enzymes"/>
    <property type="match status" value="1"/>
</dbReference>
<evidence type="ECO:0000313" key="3">
    <source>
        <dbReference type="Proteomes" id="UP000651010"/>
    </source>
</evidence>
<keyword evidence="3" id="KW-1185">Reference proteome</keyword>
<dbReference type="Gene3D" id="2.160.10.10">
    <property type="entry name" value="Hexapeptide repeat proteins"/>
    <property type="match status" value="1"/>
</dbReference>
<protein>
    <submittedName>
        <fullName evidence="2">Acetyltransferase</fullName>
    </submittedName>
</protein>
<dbReference type="InterPro" id="IPR011004">
    <property type="entry name" value="Trimer_LpxA-like_sf"/>
</dbReference>
<name>A0ABR9GCY6_9GAMM</name>
<dbReference type="InterPro" id="IPR020019">
    <property type="entry name" value="AcTrfase_PglD-like"/>
</dbReference>
<dbReference type="PANTHER" id="PTHR43300">
    <property type="entry name" value="ACETYLTRANSFERASE"/>
    <property type="match status" value="1"/>
</dbReference>
<organism evidence="2 3">
    <name type="scientific">Dyella acidiphila</name>
    <dbReference type="NCBI Taxonomy" id="2775866"/>
    <lineage>
        <taxon>Bacteria</taxon>
        <taxon>Pseudomonadati</taxon>
        <taxon>Pseudomonadota</taxon>
        <taxon>Gammaproteobacteria</taxon>
        <taxon>Lysobacterales</taxon>
        <taxon>Rhodanobacteraceae</taxon>
        <taxon>Dyella</taxon>
    </lineage>
</organism>
<evidence type="ECO:0000256" key="1">
    <source>
        <dbReference type="ARBA" id="ARBA00007274"/>
    </source>
</evidence>
<dbReference type="CDD" id="cd03360">
    <property type="entry name" value="LbH_AT_putative"/>
    <property type="match status" value="1"/>
</dbReference>
<gene>
    <name evidence="2" type="ORF">IGX34_16120</name>
</gene>
<comment type="similarity">
    <text evidence="1">Belongs to the transferase hexapeptide repeat family.</text>
</comment>
<dbReference type="EMBL" id="JACZZA010000010">
    <property type="protein sequence ID" value="MBE1161910.1"/>
    <property type="molecule type" value="Genomic_DNA"/>
</dbReference>
<dbReference type="Gene3D" id="3.40.50.720">
    <property type="entry name" value="NAD(P)-binding Rossmann-like Domain"/>
    <property type="match status" value="1"/>
</dbReference>
<proteinExistence type="inferred from homology"/>